<name>A0AAV4DR01_9GAST</name>
<gene>
    <name evidence="2" type="ORF">PoB_007324300</name>
</gene>
<dbReference type="EMBL" id="BLXT01008205">
    <property type="protein sequence ID" value="GFO46738.1"/>
    <property type="molecule type" value="Genomic_DNA"/>
</dbReference>
<feature type="region of interest" description="Disordered" evidence="1">
    <location>
        <begin position="61"/>
        <end position="84"/>
    </location>
</feature>
<organism evidence="2 3">
    <name type="scientific">Plakobranchus ocellatus</name>
    <dbReference type="NCBI Taxonomy" id="259542"/>
    <lineage>
        <taxon>Eukaryota</taxon>
        <taxon>Metazoa</taxon>
        <taxon>Spiralia</taxon>
        <taxon>Lophotrochozoa</taxon>
        <taxon>Mollusca</taxon>
        <taxon>Gastropoda</taxon>
        <taxon>Heterobranchia</taxon>
        <taxon>Euthyneura</taxon>
        <taxon>Panpulmonata</taxon>
        <taxon>Sacoglossa</taxon>
        <taxon>Placobranchoidea</taxon>
        <taxon>Plakobranchidae</taxon>
        <taxon>Plakobranchus</taxon>
    </lineage>
</organism>
<feature type="compositionally biased region" description="Basic and acidic residues" evidence="1">
    <location>
        <begin position="68"/>
        <end position="84"/>
    </location>
</feature>
<evidence type="ECO:0000313" key="3">
    <source>
        <dbReference type="Proteomes" id="UP000735302"/>
    </source>
</evidence>
<protein>
    <submittedName>
        <fullName evidence="2">Vitamin B12-dependent ribonucleotide reductase</fullName>
    </submittedName>
</protein>
<reference evidence="2 3" key="1">
    <citation type="journal article" date="2021" name="Elife">
        <title>Chloroplast acquisition without the gene transfer in kleptoplastic sea slugs, Plakobranchus ocellatus.</title>
        <authorList>
            <person name="Maeda T."/>
            <person name="Takahashi S."/>
            <person name="Yoshida T."/>
            <person name="Shimamura S."/>
            <person name="Takaki Y."/>
            <person name="Nagai Y."/>
            <person name="Toyoda A."/>
            <person name="Suzuki Y."/>
            <person name="Arimoto A."/>
            <person name="Ishii H."/>
            <person name="Satoh N."/>
            <person name="Nishiyama T."/>
            <person name="Hasebe M."/>
            <person name="Maruyama T."/>
            <person name="Minagawa J."/>
            <person name="Obokata J."/>
            <person name="Shigenobu S."/>
        </authorList>
    </citation>
    <scope>NUCLEOTIDE SEQUENCE [LARGE SCALE GENOMIC DNA]</scope>
</reference>
<dbReference type="Proteomes" id="UP000735302">
    <property type="component" value="Unassembled WGS sequence"/>
</dbReference>
<proteinExistence type="predicted"/>
<evidence type="ECO:0000313" key="2">
    <source>
        <dbReference type="EMBL" id="GFO46738.1"/>
    </source>
</evidence>
<keyword evidence="3" id="KW-1185">Reference proteome</keyword>
<dbReference type="PANTHER" id="PTHR10773">
    <property type="entry name" value="DNA-DIRECTED RNA POLYMERASES I, II, AND III SUBUNIT RPABC2"/>
    <property type="match status" value="1"/>
</dbReference>
<sequence length="242" mass="28393">MAILKVRSWLVLKLVILTNDYRDNAKLCQLKFFMEKFPALKPADVTDDQIEMKFRNYQSCHRPPLRCPPKDQRSQHENHPKLKPEVGKTVIERIHSFSGRKSHYSLGAAQKLFLPEELTVAKMYCLFMQTHPPEMEVSYEKYRHIFTTQFNIGFGYPRKDTCTKCDELIEKIKYAQAENAQSLHALITEQELHQRKANTFYWRKSAAKQDSQADTTTEAVVFDFQKNLTTPNKPSNDIYFKH</sequence>
<evidence type="ECO:0000256" key="1">
    <source>
        <dbReference type="SAM" id="MobiDB-lite"/>
    </source>
</evidence>
<dbReference type="AlphaFoldDB" id="A0AAV4DR01"/>
<comment type="caution">
    <text evidence="2">The sequence shown here is derived from an EMBL/GenBank/DDBJ whole genome shotgun (WGS) entry which is preliminary data.</text>
</comment>
<accession>A0AAV4DR01</accession>
<dbReference type="PANTHER" id="PTHR10773:SF19">
    <property type="match status" value="1"/>
</dbReference>